<evidence type="ECO:0000313" key="7">
    <source>
        <dbReference type="Proteomes" id="UP000434957"/>
    </source>
</evidence>
<dbReference type="OrthoDB" id="1700726at2759"/>
<comment type="caution">
    <text evidence="3">The sequence shown here is derived from an EMBL/GenBank/DDBJ whole genome shotgun (WGS) entry which is preliminary data.</text>
</comment>
<dbReference type="EMBL" id="QXFV01002239">
    <property type="protein sequence ID" value="KAE8990691.1"/>
    <property type="molecule type" value="Genomic_DNA"/>
</dbReference>
<dbReference type="EMBL" id="QXFU01001862">
    <property type="protein sequence ID" value="KAE8994249.1"/>
    <property type="molecule type" value="Genomic_DNA"/>
</dbReference>
<reference evidence="6 8" key="1">
    <citation type="submission" date="2018-09" db="EMBL/GenBank/DDBJ databases">
        <title>Genomic investigation of the strawberry pathogen Phytophthora fragariae indicates pathogenicity is determined by transcriptional variation in three key races.</title>
        <authorList>
            <person name="Adams T.M."/>
            <person name="Armitage A.D."/>
            <person name="Sobczyk M.K."/>
            <person name="Bates H.J."/>
            <person name="Dunwell J.M."/>
            <person name="Nellist C.F."/>
            <person name="Harrison R.J."/>
        </authorList>
    </citation>
    <scope>NUCLEOTIDE SEQUENCE [LARGE SCALE GENOMIC DNA]</scope>
    <source>
        <strain evidence="2 6">SCRP249</strain>
        <strain evidence="3 8">SCRP324</strain>
        <strain evidence="5 7">SCRP333</strain>
    </source>
</reference>
<evidence type="ECO:0000313" key="6">
    <source>
        <dbReference type="Proteomes" id="UP000429607"/>
    </source>
</evidence>
<keyword evidence="1" id="KW-1133">Transmembrane helix</keyword>
<dbReference type="EMBL" id="QXFT01002253">
    <property type="protein sequence ID" value="KAE9301253.1"/>
    <property type="molecule type" value="Genomic_DNA"/>
</dbReference>
<name>A0A6A3JLC8_9STRA</name>
<dbReference type="Proteomes" id="UP000434957">
    <property type="component" value="Unassembled WGS sequence"/>
</dbReference>
<evidence type="ECO:0000313" key="4">
    <source>
        <dbReference type="EMBL" id="KAE8994249.1"/>
    </source>
</evidence>
<dbReference type="EMBL" id="QXFU01001862">
    <property type="protein sequence ID" value="KAE8994248.1"/>
    <property type="molecule type" value="Genomic_DNA"/>
</dbReference>
<evidence type="ECO:0000313" key="8">
    <source>
        <dbReference type="Proteomes" id="UP000435112"/>
    </source>
</evidence>
<dbReference type="Proteomes" id="UP000435112">
    <property type="component" value="Unassembled WGS sequence"/>
</dbReference>
<dbReference type="AlphaFoldDB" id="A0A6A3JLC8"/>
<organism evidence="3 8">
    <name type="scientific">Phytophthora rubi</name>
    <dbReference type="NCBI Taxonomy" id="129364"/>
    <lineage>
        <taxon>Eukaryota</taxon>
        <taxon>Sar</taxon>
        <taxon>Stramenopiles</taxon>
        <taxon>Oomycota</taxon>
        <taxon>Peronosporomycetes</taxon>
        <taxon>Peronosporales</taxon>
        <taxon>Peronosporaceae</taxon>
        <taxon>Phytophthora</taxon>
    </lineage>
</organism>
<keyword evidence="1" id="KW-0812">Transmembrane</keyword>
<protein>
    <submittedName>
        <fullName evidence="3">Uncharacterized protein</fullName>
    </submittedName>
</protein>
<evidence type="ECO:0000313" key="3">
    <source>
        <dbReference type="EMBL" id="KAE8994248.1"/>
    </source>
</evidence>
<accession>A0A6A3JLC8</accession>
<keyword evidence="1" id="KW-0472">Membrane</keyword>
<gene>
    <name evidence="2" type="ORF">PR001_g21424</name>
    <name evidence="4" type="ORF">PR002_g19992</name>
    <name evidence="3" type="ORF">PR002_g19993</name>
    <name evidence="5" type="ORF">PR003_g22568</name>
</gene>
<feature type="transmembrane region" description="Helical" evidence="1">
    <location>
        <begin position="42"/>
        <end position="61"/>
    </location>
</feature>
<evidence type="ECO:0000313" key="2">
    <source>
        <dbReference type="EMBL" id="KAE8990691.1"/>
    </source>
</evidence>
<keyword evidence="7" id="KW-1185">Reference proteome</keyword>
<evidence type="ECO:0000256" key="1">
    <source>
        <dbReference type="SAM" id="Phobius"/>
    </source>
</evidence>
<evidence type="ECO:0000313" key="5">
    <source>
        <dbReference type="EMBL" id="KAE9301253.1"/>
    </source>
</evidence>
<dbReference type="Proteomes" id="UP000429607">
    <property type="component" value="Unassembled WGS sequence"/>
</dbReference>
<sequence length="71" mass="7461">MNYGAPTLCSSSTTAEKNIFKLVKGEYVATEKTNDAYSKGNMALLLVHGVSLQICLVGVVVSDPEALKALG</sequence>
<proteinExistence type="predicted"/>